<reference evidence="1 2" key="1">
    <citation type="journal article" date="2016" name="DNA Res.">
        <title>The complete genome sequencing of Prevotella intermedia strain OMA14 and a subsequent fine-scale, intra-species genomic comparison reveal an unusual amplification of conjugative and mobile transposons and identify a novel Prevotella-lineage-specific repeat.</title>
        <authorList>
            <person name="Naito M."/>
            <person name="Ogura Y."/>
            <person name="Itoh T."/>
            <person name="Shoji M."/>
            <person name="Okamoto M."/>
            <person name="Hayashi T."/>
            <person name="Nakayama K."/>
        </authorList>
    </citation>
    <scope>NUCLEOTIDE SEQUENCE [LARGE SCALE GENOMIC DNA]</scope>
    <source>
        <strain evidence="1 2">OMA14</strain>
    </source>
</reference>
<evidence type="ECO:0000313" key="1">
    <source>
        <dbReference type="EMBL" id="BAU17538.1"/>
    </source>
</evidence>
<dbReference type="SUPFAM" id="SSF55874">
    <property type="entry name" value="ATPase domain of HSP90 chaperone/DNA topoisomerase II/histidine kinase"/>
    <property type="match status" value="1"/>
</dbReference>
<gene>
    <name evidence="1" type="ORF">PIOMA14_I_1030</name>
</gene>
<evidence type="ECO:0008006" key="3">
    <source>
        <dbReference type="Google" id="ProtNLM"/>
    </source>
</evidence>
<organism evidence="1 2">
    <name type="scientific">Prevotella intermedia</name>
    <dbReference type="NCBI Taxonomy" id="28131"/>
    <lineage>
        <taxon>Bacteria</taxon>
        <taxon>Pseudomonadati</taxon>
        <taxon>Bacteroidota</taxon>
        <taxon>Bacteroidia</taxon>
        <taxon>Bacteroidales</taxon>
        <taxon>Prevotellaceae</taxon>
        <taxon>Prevotella</taxon>
    </lineage>
</organism>
<protein>
    <recommendedName>
        <fullName evidence="3">ATP-binding protein</fullName>
    </recommendedName>
</protein>
<dbReference type="Proteomes" id="UP000217431">
    <property type="component" value="Chromosome I"/>
</dbReference>
<dbReference type="Pfam" id="PF13589">
    <property type="entry name" value="HATPase_c_3"/>
    <property type="match status" value="1"/>
</dbReference>
<proteinExistence type="predicted"/>
<dbReference type="Gene3D" id="3.30.565.10">
    <property type="entry name" value="Histidine kinase-like ATPase, C-terminal domain"/>
    <property type="match status" value="1"/>
</dbReference>
<sequence length="488" mass="56288">MNYNIIRKAQAIPEAASMIETFRAIGYNLETAIADIIDNSISANARNIYINRIWRGGQSIITIKDDGDGMNSNEIIQAMRPSAKNPLSDRSENDLGRFGLGLKTASFSQCCKLSVLSKRKDYASAFWSWDLDYVAQSDKWELLQWMPEELKGELDSLLSGTLVVWSDLDRVLPTNTLETDENAKRRFSDALDKVKKHIAMTFHRFIEDKTIKIYWGEHEIEAWNPFCPNENKTQEQPSENINGGAKMKGYVLPHKNNFSSEQEYKRAEGINGYPAQQGFYVYRGKRLLLAGDWLGLFRKEEHYKLVRIQIDLPNKLDTEWQIDIKKSKAYPPAVCREQLLSYAKTIRAIGSEVYRHRGKIVKQRAGQNFQPLWLEKKKDNKWSFVVNREHLMIQDLKDLAKEKPEQAIEKLLKFLEEAIPTKTIYINEAQGEEKQKTPFSDVNINLIKEVLSLMYNNQIGQGKTPAQAKALLKIQEPFNNYEDLIEQL</sequence>
<accession>A0A0S3UJ51</accession>
<name>A0A0S3UJ51_PREIN</name>
<dbReference type="AlphaFoldDB" id="A0A0S3UJ51"/>
<dbReference type="InterPro" id="IPR036890">
    <property type="entry name" value="HATPase_C_sf"/>
</dbReference>
<dbReference type="EMBL" id="AP014597">
    <property type="protein sequence ID" value="BAU17538.1"/>
    <property type="molecule type" value="Genomic_DNA"/>
</dbReference>
<dbReference type="RefSeq" id="WP_096405422.1">
    <property type="nucleotide sequence ID" value="NZ_AP014597.1"/>
</dbReference>
<evidence type="ECO:0000313" key="2">
    <source>
        <dbReference type="Proteomes" id="UP000217431"/>
    </source>
</evidence>